<sequence>MLIDINEKGMRKIKINWKKLLVLFATVFLVIQVAGSFFFYELAIKRGPKEFLQGNADLEVSEQSMDLYLNGDWLQWVRSQKFEPLQLTSRDGLQLSGYYLPASKPTNKLVILTHGYLGHAKQMGLFGQFYHNELNYNIFMPDARGHGKSEGDYYGFGWPDRLDLMDWTNLLVQKLGPQTEVAYHGLSMGAATVLMASGEEELPRQVKAIVADSPYQSVYQLFTYQMHRMFHLPAFPLLDGTSALTKVRAGYSFREASALKEVKKAAVPIFYIHGMGDTFVPAEMAEELYEQTSSDADIFLVPNANHGEAYALAGDTYKAKVNLFLDRYLK</sequence>
<evidence type="ECO:0000256" key="1">
    <source>
        <dbReference type="SAM" id="Phobius"/>
    </source>
</evidence>
<feature type="transmembrane region" description="Helical" evidence="1">
    <location>
        <begin position="20"/>
        <end position="40"/>
    </location>
</feature>
<protein>
    <submittedName>
        <fullName evidence="3">Alpha/beta hydrolase</fullName>
    </submittedName>
</protein>
<evidence type="ECO:0000313" key="3">
    <source>
        <dbReference type="EMBL" id="GEN83549.1"/>
    </source>
</evidence>
<gene>
    <name evidence="3" type="ORF">SLU01_18610</name>
</gene>
<keyword evidence="1" id="KW-0812">Transmembrane</keyword>
<reference evidence="3 4" key="1">
    <citation type="submission" date="2019-07" db="EMBL/GenBank/DDBJ databases">
        <title>Whole genome shotgun sequence of Sporosarcina luteola NBRC 105378.</title>
        <authorList>
            <person name="Hosoyama A."/>
            <person name="Uohara A."/>
            <person name="Ohji S."/>
            <person name="Ichikawa N."/>
        </authorList>
    </citation>
    <scope>NUCLEOTIDE SEQUENCE [LARGE SCALE GENOMIC DNA]</scope>
    <source>
        <strain evidence="3 4">NBRC 105378</strain>
    </source>
</reference>
<keyword evidence="1" id="KW-0472">Membrane</keyword>
<dbReference type="RefSeq" id="WP_246110940.1">
    <property type="nucleotide sequence ID" value="NZ_BJYL01000023.1"/>
</dbReference>
<keyword evidence="4" id="KW-1185">Reference proteome</keyword>
<feature type="domain" description="Serine aminopeptidase S33" evidence="2">
    <location>
        <begin position="106"/>
        <end position="219"/>
    </location>
</feature>
<dbReference type="PANTHER" id="PTHR43358">
    <property type="entry name" value="ALPHA/BETA-HYDROLASE"/>
    <property type="match status" value="1"/>
</dbReference>
<name>A0A511Z7Y0_9BACL</name>
<dbReference type="Gene3D" id="3.40.50.1820">
    <property type="entry name" value="alpha/beta hydrolase"/>
    <property type="match status" value="1"/>
</dbReference>
<evidence type="ECO:0000259" key="2">
    <source>
        <dbReference type="Pfam" id="PF12146"/>
    </source>
</evidence>
<dbReference type="Pfam" id="PF12146">
    <property type="entry name" value="Hydrolase_4"/>
    <property type="match status" value="1"/>
</dbReference>
<dbReference type="PANTHER" id="PTHR43358:SF4">
    <property type="entry name" value="ALPHA_BETA HYDROLASE FOLD-1 DOMAIN-CONTAINING PROTEIN"/>
    <property type="match status" value="1"/>
</dbReference>
<dbReference type="InterPro" id="IPR029058">
    <property type="entry name" value="AB_hydrolase_fold"/>
</dbReference>
<accession>A0A511Z7Y0</accession>
<dbReference type="InterPro" id="IPR022742">
    <property type="entry name" value="Hydrolase_4"/>
</dbReference>
<dbReference type="AlphaFoldDB" id="A0A511Z7Y0"/>
<keyword evidence="3" id="KW-0378">Hydrolase</keyword>
<dbReference type="InterPro" id="IPR052920">
    <property type="entry name" value="DNA-binding_regulatory"/>
</dbReference>
<keyword evidence="1" id="KW-1133">Transmembrane helix</keyword>
<evidence type="ECO:0000313" key="4">
    <source>
        <dbReference type="Proteomes" id="UP000321901"/>
    </source>
</evidence>
<proteinExistence type="predicted"/>
<dbReference type="Proteomes" id="UP000321901">
    <property type="component" value="Unassembled WGS sequence"/>
</dbReference>
<dbReference type="EMBL" id="BJYL01000023">
    <property type="protein sequence ID" value="GEN83549.1"/>
    <property type="molecule type" value="Genomic_DNA"/>
</dbReference>
<organism evidence="3 4">
    <name type="scientific">Sporosarcina luteola</name>
    <dbReference type="NCBI Taxonomy" id="582850"/>
    <lineage>
        <taxon>Bacteria</taxon>
        <taxon>Bacillati</taxon>
        <taxon>Bacillota</taxon>
        <taxon>Bacilli</taxon>
        <taxon>Bacillales</taxon>
        <taxon>Caryophanaceae</taxon>
        <taxon>Sporosarcina</taxon>
    </lineage>
</organism>
<comment type="caution">
    <text evidence="3">The sequence shown here is derived from an EMBL/GenBank/DDBJ whole genome shotgun (WGS) entry which is preliminary data.</text>
</comment>
<dbReference type="SUPFAM" id="SSF53474">
    <property type="entry name" value="alpha/beta-Hydrolases"/>
    <property type="match status" value="1"/>
</dbReference>
<dbReference type="GO" id="GO:0016787">
    <property type="term" value="F:hydrolase activity"/>
    <property type="evidence" value="ECO:0007669"/>
    <property type="project" value="UniProtKB-KW"/>
</dbReference>